<proteinExistence type="predicted"/>
<sequence length="271" mass="30279">MDERTGRWRELNQASWDERVHIHLGSTFYDVAGFGDRRDSLKDFEKAEVGDVTGKRLLHLQCHFGRDTLSWAARGARAVGLDFSPPAVEAATQLAADLNLDARFVLADVYDAVSALPGQTFDIVYTGFGALNWLPDLPRWASLIAELLDDGGFLYLAEFHPFSFVLDDETGRTVTNDYFDEGPHLSGGPGTYADATAETEHDVTIEWTHMLSSVVSAIAGAGLRIEFLHEHDHTFYLQRQSLQEHADEIYRHPVGAPRYPLTYSIRARKPG</sequence>
<evidence type="ECO:0000259" key="1">
    <source>
        <dbReference type="Pfam" id="PF08242"/>
    </source>
</evidence>
<dbReference type="Pfam" id="PF08242">
    <property type="entry name" value="Methyltransf_12"/>
    <property type="match status" value="1"/>
</dbReference>
<dbReference type="InterPro" id="IPR013217">
    <property type="entry name" value="Methyltransf_12"/>
</dbReference>
<dbReference type="Gene3D" id="3.40.50.150">
    <property type="entry name" value="Vaccinia Virus protein VP39"/>
    <property type="match status" value="1"/>
</dbReference>
<comment type="caution">
    <text evidence="2">The sequence shown here is derived from an EMBL/GenBank/DDBJ whole genome shotgun (WGS) entry which is preliminary data.</text>
</comment>
<protein>
    <submittedName>
        <fullName evidence="2">Class I SAM-dependent methyltransferase</fullName>
    </submittedName>
</protein>
<gene>
    <name evidence="2" type="ORF">GCM10022255_010150</name>
</gene>
<keyword evidence="2" id="KW-0808">Transferase</keyword>
<organism evidence="2 3">
    <name type="scientific">Dactylosporangium darangshiense</name>
    <dbReference type="NCBI Taxonomy" id="579108"/>
    <lineage>
        <taxon>Bacteria</taxon>
        <taxon>Bacillati</taxon>
        <taxon>Actinomycetota</taxon>
        <taxon>Actinomycetes</taxon>
        <taxon>Micromonosporales</taxon>
        <taxon>Micromonosporaceae</taxon>
        <taxon>Dactylosporangium</taxon>
    </lineage>
</organism>
<evidence type="ECO:0000313" key="3">
    <source>
        <dbReference type="Proteomes" id="UP001500620"/>
    </source>
</evidence>
<reference evidence="3" key="1">
    <citation type="journal article" date="2019" name="Int. J. Syst. Evol. Microbiol.">
        <title>The Global Catalogue of Microorganisms (GCM) 10K type strain sequencing project: providing services to taxonomists for standard genome sequencing and annotation.</title>
        <authorList>
            <consortium name="The Broad Institute Genomics Platform"/>
            <consortium name="The Broad Institute Genome Sequencing Center for Infectious Disease"/>
            <person name="Wu L."/>
            <person name="Ma J."/>
        </authorList>
    </citation>
    <scope>NUCLEOTIDE SEQUENCE [LARGE SCALE GENOMIC DNA]</scope>
    <source>
        <strain evidence="3">JCM 17441</strain>
    </source>
</reference>
<dbReference type="Proteomes" id="UP001500620">
    <property type="component" value="Unassembled WGS sequence"/>
</dbReference>
<dbReference type="RefSeq" id="WP_345121728.1">
    <property type="nucleotide sequence ID" value="NZ_BAABAT010000002.1"/>
</dbReference>
<dbReference type="CDD" id="cd02440">
    <property type="entry name" value="AdoMet_MTases"/>
    <property type="match status" value="1"/>
</dbReference>
<dbReference type="PANTHER" id="PTHR43861:SF1">
    <property type="entry name" value="TRANS-ACONITATE 2-METHYLTRANSFERASE"/>
    <property type="match status" value="1"/>
</dbReference>
<accession>A0ABP8CZ73</accession>
<name>A0ABP8CZ73_9ACTN</name>
<dbReference type="GO" id="GO:0008168">
    <property type="term" value="F:methyltransferase activity"/>
    <property type="evidence" value="ECO:0007669"/>
    <property type="project" value="UniProtKB-KW"/>
</dbReference>
<dbReference type="GO" id="GO:0032259">
    <property type="term" value="P:methylation"/>
    <property type="evidence" value="ECO:0007669"/>
    <property type="project" value="UniProtKB-KW"/>
</dbReference>
<evidence type="ECO:0000313" key="2">
    <source>
        <dbReference type="EMBL" id="GAA4244958.1"/>
    </source>
</evidence>
<dbReference type="InterPro" id="IPR029063">
    <property type="entry name" value="SAM-dependent_MTases_sf"/>
</dbReference>
<dbReference type="EMBL" id="BAABAT010000002">
    <property type="protein sequence ID" value="GAA4244958.1"/>
    <property type="molecule type" value="Genomic_DNA"/>
</dbReference>
<dbReference type="SUPFAM" id="SSF53335">
    <property type="entry name" value="S-adenosyl-L-methionine-dependent methyltransferases"/>
    <property type="match status" value="1"/>
</dbReference>
<feature type="domain" description="Methyltransferase type 12" evidence="1">
    <location>
        <begin position="58"/>
        <end position="154"/>
    </location>
</feature>
<dbReference type="PANTHER" id="PTHR43861">
    <property type="entry name" value="TRANS-ACONITATE 2-METHYLTRANSFERASE-RELATED"/>
    <property type="match status" value="1"/>
</dbReference>
<keyword evidence="2" id="KW-0489">Methyltransferase</keyword>
<keyword evidence="3" id="KW-1185">Reference proteome</keyword>